<feature type="transmembrane region" description="Helical" evidence="3">
    <location>
        <begin position="37"/>
        <end position="60"/>
    </location>
</feature>
<reference evidence="5 6" key="1">
    <citation type="submission" date="2023-08" db="EMBL/GenBank/DDBJ databases">
        <authorList>
            <person name="Joshi A."/>
            <person name="Thite S."/>
        </authorList>
    </citation>
    <scope>NUCLEOTIDE SEQUENCE [LARGE SCALE GENOMIC DNA]</scope>
    <source>
        <strain evidence="5 6">AC40</strain>
    </source>
</reference>
<keyword evidence="6" id="KW-1185">Reference proteome</keyword>
<keyword evidence="5" id="KW-0808">Transferase</keyword>
<dbReference type="Proteomes" id="UP001231616">
    <property type="component" value="Unassembled WGS sequence"/>
</dbReference>
<dbReference type="InterPro" id="IPR000160">
    <property type="entry name" value="GGDEF_dom"/>
</dbReference>
<accession>A0ABT9GXP5</accession>
<organism evidence="5 6">
    <name type="scientific">Alkalimonas collagenimarina</name>
    <dbReference type="NCBI Taxonomy" id="400390"/>
    <lineage>
        <taxon>Bacteria</taxon>
        <taxon>Pseudomonadati</taxon>
        <taxon>Pseudomonadota</taxon>
        <taxon>Gammaproteobacteria</taxon>
        <taxon>Alkalimonas</taxon>
    </lineage>
</organism>
<feature type="transmembrane region" description="Helical" evidence="3">
    <location>
        <begin position="67"/>
        <end position="83"/>
    </location>
</feature>
<keyword evidence="3" id="KW-1133">Transmembrane helix</keyword>
<evidence type="ECO:0000256" key="2">
    <source>
        <dbReference type="ARBA" id="ARBA00034247"/>
    </source>
</evidence>
<keyword evidence="5" id="KW-0548">Nucleotidyltransferase</keyword>
<feature type="transmembrane region" description="Helical" evidence="3">
    <location>
        <begin position="139"/>
        <end position="157"/>
    </location>
</feature>
<dbReference type="InterPro" id="IPR050469">
    <property type="entry name" value="Diguanylate_Cyclase"/>
</dbReference>
<dbReference type="SUPFAM" id="SSF55073">
    <property type="entry name" value="Nucleotide cyclase"/>
    <property type="match status" value="1"/>
</dbReference>
<keyword evidence="3" id="KW-0812">Transmembrane</keyword>
<protein>
    <recommendedName>
        <fullName evidence="1">diguanylate cyclase</fullName>
        <ecNumber evidence="1">2.7.7.65</ecNumber>
    </recommendedName>
</protein>
<evidence type="ECO:0000256" key="1">
    <source>
        <dbReference type="ARBA" id="ARBA00012528"/>
    </source>
</evidence>
<evidence type="ECO:0000313" key="5">
    <source>
        <dbReference type="EMBL" id="MDP4535837.1"/>
    </source>
</evidence>
<dbReference type="EMBL" id="JAUZVZ010000007">
    <property type="protein sequence ID" value="MDP4535837.1"/>
    <property type="molecule type" value="Genomic_DNA"/>
</dbReference>
<comment type="catalytic activity">
    <reaction evidence="2">
        <text>2 GTP = 3',3'-c-di-GMP + 2 diphosphate</text>
        <dbReference type="Rhea" id="RHEA:24898"/>
        <dbReference type="ChEBI" id="CHEBI:33019"/>
        <dbReference type="ChEBI" id="CHEBI:37565"/>
        <dbReference type="ChEBI" id="CHEBI:58805"/>
        <dbReference type="EC" id="2.7.7.65"/>
    </reaction>
</comment>
<dbReference type="RefSeq" id="WP_305893102.1">
    <property type="nucleotide sequence ID" value="NZ_JAUZVZ010000007.1"/>
</dbReference>
<dbReference type="EC" id="2.7.7.65" evidence="1"/>
<sequence length="349" mass="38496">MLQRLKQDFHLAMLTLVGLIVLVCVTPFAIYRYFDGSYLIAIVDGILVVSTSSAVAYAWYTKQTKGAGFFVACLFCAGFVLVATGLGPAGLFWIFPFIVFIFFLVPPLRALLLLLLVLVSMLTITGFFPELIFADRFQMISFIVTSAVTSFFSYVFAYRTLLQRRLLEQMAAVDALTGAANRRQLDHALQFAARHLPAKQPNPAALLLLDLDHFKLINDTEGHQAGDLILIELVTLLEQHTRPADQVFRFGGEEFVVLLEGVTAEEARSVADKLRQLIADNLSSTERKVTASVGVASLLVDENWEQWLSRADMALYQAKSQGRNCVVMAAGSDTPAAANEVEVTVPYSS</sequence>
<feature type="transmembrane region" description="Helical" evidence="3">
    <location>
        <begin position="112"/>
        <end position="133"/>
    </location>
</feature>
<name>A0ABT9GXP5_9GAMM</name>
<proteinExistence type="predicted"/>
<evidence type="ECO:0000313" key="6">
    <source>
        <dbReference type="Proteomes" id="UP001231616"/>
    </source>
</evidence>
<dbReference type="InterPro" id="IPR029787">
    <property type="entry name" value="Nucleotide_cyclase"/>
</dbReference>
<dbReference type="SMART" id="SM00267">
    <property type="entry name" value="GGDEF"/>
    <property type="match status" value="1"/>
</dbReference>
<dbReference type="PROSITE" id="PS50887">
    <property type="entry name" value="GGDEF"/>
    <property type="match status" value="1"/>
</dbReference>
<dbReference type="CDD" id="cd01949">
    <property type="entry name" value="GGDEF"/>
    <property type="match status" value="1"/>
</dbReference>
<comment type="caution">
    <text evidence="5">The sequence shown here is derived from an EMBL/GenBank/DDBJ whole genome shotgun (WGS) entry which is preliminary data.</text>
</comment>
<evidence type="ECO:0000256" key="3">
    <source>
        <dbReference type="SAM" id="Phobius"/>
    </source>
</evidence>
<keyword evidence="3" id="KW-0472">Membrane</keyword>
<gene>
    <name evidence="5" type="ORF">Q3O60_06535</name>
</gene>
<dbReference type="GO" id="GO:0052621">
    <property type="term" value="F:diguanylate cyclase activity"/>
    <property type="evidence" value="ECO:0007669"/>
    <property type="project" value="UniProtKB-EC"/>
</dbReference>
<feature type="domain" description="GGDEF" evidence="4">
    <location>
        <begin position="202"/>
        <end position="331"/>
    </location>
</feature>
<dbReference type="InterPro" id="IPR043128">
    <property type="entry name" value="Rev_trsase/Diguanyl_cyclase"/>
</dbReference>
<feature type="transmembrane region" description="Helical" evidence="3">
    <location>
        <begin position="12"/>
        <end position="31"/>
    </location>
</feature>
<dbReference type="PANTHER" id="PTHR45138:SF9">
    <property type="entry name" value="DIGUANYLATE CYCLASE DGCM-RELATED"/>
    <property type="match status" value="1"/>
</dbReference>
<dbReference type="Gene3D" id="3.30.70.270">
    <property type="match status" value="1"/>
</dbReference>
<dbReference type="PANTHER" id="PTHR45138">
    <property type="entry name" value="REGULATORY COMPONENTS OF SENSORY TRANSDUCTION SYSTEM"/>
    <property type="match status" value="1"/>
</dbReference>
<dbReference type="NCBIfam" id="TIGR00254">
    <property type="entry name" value="GGDEF"/>
    <property type="match status" value="1"/>
</dbReference>
<dbReference type="Pfam" id="PF00990">
    <property type="entry name" value="GGDEF"/>
    <property type="match status" value="1"/>
</dbReference>
<evidence type="ECO:0000259" key="4">
    <source>
        <dbReference type="PROSITE" id="PS50887"/>
    </source>
</evidence>